<proteinExistence type="inferred from homology"/>
<protein>
    <recommendedName>
        <fullName evidence="8">Major facilitator superfamily (MFS) profile domain-containing protein</fullName>
    </recommendedName>
</protein>
<dbReference type="Pfam" id="PF00083">
    <property type="entry name" value="Sugar_tr"/>
    <property type="match status" value="1"/>
</dbReference>
<comment type="subcellular location">
    <subcellularLocation>
        <location evidence="1">Membrane</location>
        <topology evidence="1">Multi-pass membrane protein</topology>
    </subcellularLocation>
</comment>
<dbReference type="PRINTS" id="PR00145">
    <property type="entry name" value="ARGSUCLYASE"/>
</dbReference>
<sequence>MSITALDSRIFRNLFGTEEVREIFTDEAYAKFLVQTEAALARAESKVNAIPADVGDAITAVLGNIDLELSRETEIVGYPVLPLVMQLVENSPEDLAKYIHWGATTQDVMDNASMLQIKRGLNLVKRDLNKLIDILQVMAEKYRDAPMAGRTHLQHALPCTFGYKCAVYLSSILRHRDRLCEIERRCLLVQFGGAAGTLASLGSDRTGILVRAQLAKELELENPMITWHVARDNIAEVLNFLGLIGGTLGKIALDIIVMSSNELDEVAEPFVPHRGASSTMPQKRNPISSEIILATSKLLRANASLGLDAMVVDFERLCVKEDSMEKNLHSTRGLIVGEAVMMGLAPFVGRQRAHDVVYEACKSAIEHDRVLLDVLKEDTEVSEHLNEAKLAQLCDPLNYLGSGQLMVDDVLKRVAEGKAGLKTMVRALFHEQSRFAFGLELNSDPQKVCTPDQLISAQPQTRGLWQNVVNNIKTQLILVVCPAFILFGYNQSNLGGLVSVTDFTNHFPRIDTVHTEGDQKSSNATILGVVVATFTLGALVGCLSCSYTSDRFGRRIVILAGAILTVVGEVLEASSFQLAQLIIGRVILGAGVGMLSGTVPTWQSECSSSSNRGKHVVLDGLFISIGYVLQAWINLGFYQVKAGSASWRAPIAIPIFFSLLLSLAILAMPESPRWLSQQGRMQEARSTLAALKGLPDDDASIIDELSAIEHSLEQSGRTAASLGDMLKMGQDRLLYRFCLCILLQFYQQMSGGNLISVYSTVIFQQGLRMDSETSRILSGGTLTWKVLSCFAGFFAIDRFGRRFVLMVSGTGMATCMMGLAVATSFPHSNFSAQVASVFFIFLFNFFIPIGFLGANFLYCTEVAPTKLRVAMSSISTANHWLWNFAVTMITPVAINTIGYQYYIVFTCIGFCIPISVYFFYPEVNQLFPVFTRISLEEIDLIFRNSPSVFSTVRYARENPHLALEYDLEHEKGEIRHEENV</sequence>
<dbReference type="InterPro" id="IPR050360">
    <property type="entry name" value="MFS_Sugar_Transporters"/>
</dbReference>
<evidence type="ECO:0000313" key="9">
    <source>
        <dbReference type="EMBL" id="KAE8341741.1"/>
    </source>
</evidence>
<dbReference type="GO" id="GO:0003824">
    <property type="term" value="F:catalytic activity"/>
    <property type="evidence" value="ECO:0007669"/>
    <property type="project" value="InterPro"/>
</dbReference>
<feature type="transmembrane region" description="Helical" evidence="7">
    <location>
        <begin position="837"/>
        <end position="859"/>
    </location>
</feature>
<dbReference type="InterPro" id="IPR022761">
    <property type="entry name" value="Fumarate_lyase_N"/>
</dbReference>
<dbReference type="Gene3D" id="1.20.200.10">
    <property type="entry name" value="Fumarase/aspartase (Central domain)"/>
    <property type="match status" value="1"/>
</dbReference>
<dbReference type="GO" id="GO:0005351">
    <property type="term" value="F:carbohydrate:proton symporter activity"/>
    <property type="evidence" value="ECO:0007669"/>
    <property type="project" value="TreeGrafter"/>
</dbReference>
<dbReference type="OrthoDB" id="6612291at2759"/>
<dbReference type="SUPFAM" id="SSF103473">
    <property type="entry name" value="MFS general substrate transporter"/>
    <property type="match status" value="1"/>
</dbReference>
<feature type="transmembrane region" description="Helical" evidence="7">
    <location>
        <begin position="616"/>
        <end position="635"/>
    </location>
</feature>
<evidence type="ECO:0000256" key="7">
    <source>
        <dbReference type="SAM" id="Phobius"/>
    </source>
</evidence>
<dbReference type="InterPro" id="IPR000362">
    <property type="entry name" value="Fumarate_lyase_fam"/>
</dbReference>
<dbReference type="InterPro" id="IPR005828">
    <property type="entry name" value="MFS_sugar_transport-like"/>
</dbReference>
<dbReference type="InterPro" id="IPR005829">
    <property type="entry name" value="Sugar_transporter_CS"/>
</dbReference>
<feature type="transmembrane region" description="Helical" evidence="7">
    <location>
        <begin position="880"/>
        <end position="897"/>
    </location>
</feature>
<dbReference type="FunFam" id="1.20.1250.20:FF:000090">
    <property type="entry name" value="MFS sugar transporter, putative"/>
    <property type="match status" value="1"/>
</dbReference>
<dbReference type="InterPro" id="IPR020846">
    <property type="entry name" value="MFS_dom"/>
</dbReference>
<dbReference type="GO" id="GO:0016020">
    <property type="term" value="C:membrane"/>
    <property type="evidence" value="ECO:0007669"/>
    <property type="project" value="UniProtKB-SubCell"/>
</dbReference>
<feature type="transmembrane region" description="Helical" evidence="7">
    <location>
        <begin position="524"/>
        <end position="544"/>
    </location>
</feature>
<organism evidence="9">
    <name type="scientific">Aspergillus arachidicola</name>
    <dbReference type="NCBI Taxonomy" id="656916"/>
    <lineage>
        <taxon>Eukaryota</taxon>
        <taxon>Fungi</taxon>
        <taxon>Dikarya</taxon>
        <taxon>Ascomycota</taxon>
        <taxon>Pezizomycotina</taxon>
        <taxon>Eurotiomycetes</taxon>
        <taxon>Eurotiomycetidae</taxon>
        <taxon>Eurotiales</taxon>
        <taxon>Aspergillaceae</taxon>
        <taxon>Aspergillus</taxon>
        <taxon>Aspergillus subgen. Circumdati</taxon>
    </lineage>
</organism>
<feature type="transmembrane region" description="Helical" evidence="7">
    <location>
        <begin position="776"/>
        <end position="796"/>
    </location>
</feature>
<dbReference type="PANTHER" id="PTHR48022:SF45">
    <property type="entry name" value="MAJOR FACILITATOR SUPERFAMILY (MFS) PROFILE DOMAIN-CONTAINING PROTEIN-RELATED"/>
    <property type="match status" value="1"/>
</dbReference>
<dbReference type="InterPro" id="IPR036259">
    <property type="entry name" value="MFS_trans_sf"/>
</dbReference>
<reference evidence="9" key="1">
    <citation type="submission" date="2019-04" db="EMBL/GenBank/DDBJ databases">
        <title>Friends and foes A comparative genomics study of 23 Aspergillus species from section Flavi.</title>
        <authorList>
            <consortium name="DOE Joint Genome Institute"/>
            <person name="Kjaerbolling I."/>
            <person name="Vesth T."/>
            <person name="Frisvad J.C."/>
            <person name="Nybo J.L."/>
            <person name="Theobald S."/>
            <person name="Kildgaard S."/>
            <person name="Isbrandt T."/>
            <person name="Kuo A."/>
            <person name="Sato A."/>
            <person name="Lyhne E.K."/>
            <person name="Kogle M.E."/>
            <person name="Wiebenga A."/>
            <person name="Kun R.S."/>
            <person name="Lubbers R.J."/>
            <person name="Makela M.R."/>
            <person name="Barry K."/>
            <person name="Chovatia M."/>
            <person name="Clum A."/>
            <person name="Daum C."/>
            <person name="Haridas S."/>
            <person name="He G."/>
            <person name="LaButti K."/>
            <person name="Lipzen A."/>
            <person name="Mondo S."/>
            <person name="Riley R."/>
            <person name="Salamov A."/>
            <person name="Simmons B.A."/>
            <person name="Magnuson J.K."/>
            <person name="Henrissat B."/>
            <person name="Mortensen U.H."/>
            <person name="Larsen T.O."/>
            <person name="Devries R.P."/>
            <person name="Grigoriev I.V."/>
            <person name="Machida M."/>
            <person name="Baker S.E."/>
            <person name="Andersen M.R."/>
        </authorList>
    </citation>
    <scope>NUCLEOTIDE SEQUENCE</scope>
    <source>
        <strain evidence="9">CBS 117612</strain>
    </source>
</reference>
<dbReference type="InterPro" id="IPR003663">
    <property type="entry name" value="Sugar/inositol_transpt"/>
</dbReference>
<dbReference type="InterPro" id="IPR019468">
    <property type="entry name" value="AdenyloSucc_lyase_C"/>
</dbReference>
<dbReference type="InterPro" id="IPR008948">
    <property type="entry name" value="L-Aspartase-like"/>
</dbReference>
<dbReference type="Gene3D" id="1.20.1250.20">
    <property type="entry name" value="MFS general substrate transporter like domains"/>
    <property type="match status" value="1"/>
</dbReference>
<keyword evidence="5 7" id="KW-1133">Transmembrane helix</keyword>
<evidence type="ECO:0000256" key="4">
    <source>
        <dbReference type="ARBA" id="ARBA00022692"/>
    </source>
</evidence>
<name>A0A5N6Y8D9_9EURO</name>
<dbReference type="PANTHER" id="PTHR48022">
    <property type="entry name" value="PLASTIDIC GLUCOSE TRANSPORTER 4"/>
    <property type="match status" value="1"/>
</dbReference>
<dbReference type="Proteomes" id="UP000325558">
    <property type="component" value="Unassembled WGS sequence"/>
</dbReference>
<dbReference type="PROSITE" id="PS00216">
    <property type="entry name" value="SUGAR_TRANSPORT_1"/>
    <property type="match status" value="1"/>
</dbReference>
<evidence type="ECO:0000256" key="2">
    <source>
        <dbReference type="ARBA" id="ARBA00010992"/>
    </source>
</evidence>
<dbReference type="Pfam" id="PF10397">
    <property type="entry name" value="ADSL_C"/>
    <property type="match status" value="1"/>
</dbReference>
<dbReference type="Pfam" id="PF00206">
    <property type="entry name" value="Lyase_1"/>
    <property type="match status" value="1"/>
</dbReference>
<evidence type="ECO:0000256" key="5">
    <source>
        <dbReference type="ARBA" id="ARBA00022989"/>
    </source>
</evidence>
<dbReference type="CDD" id="cd01597">
    <property type="entry name" value="pCLME"/>
    <property type="match status" value="1"/>
</dbReference>
<gene>
    <name evidence="9" type="ORF">BDV24DRAFT_150873</name>
</gene>
<evidence type="ECO:0000259" key="8">
    <source>
        <dbReference type="PROSITE" id="PS50850"/>
    </source>
</evidence>
<keyword evidence="3" id="KW-0813">Transport</keyword>
<feature type="transmembrane region" description="Helical" evidence="7">
    <location>
        <begin position="647"/>
        <end position="668"/>
    </location>
</feature>
<dbReference type="PRINTS" id="PR00149">
    <property type="entry name" value="FUMRATELYASE"/>
</dbReference>
<dbReference type="EMBL" id="ML737138">
    <property type="protein sequence ID" value="KAE8341741.1"/>
    <property type="molecule type" value="Genomic_DNA"/>
</dbReference>
<dbReference type="SMART" id="SM00998">
    <property type="entry name" value="ADSL_C"/>
    <property type="match status" value="1"/>
</dbReference>
<accession>A0A5N6Y8D9</accession>
<keyword evidence="4 7" id="KW-0812">Transmembrane</keyword>
<dbReference type="NCBIfam" id="TIGR00879">
    <property type="entry name" value="SP"/>
    <property type="match status" value="1"/>
</dbReference>
<evidence type="ECO:0000256" key="1">
    <source>
        <dbReference type="ARBA" id="ARBA00004141"/>
    </source>
</evidence>
<comment type="similarity">
    <text evidence="2">Belongs to the major facilitator superfamily. Sugar transporter (TC 2.A.1.1) family.</text>
</comment>
<feature type="transmembrane region" description="Helical" evidence="7">
    <location>
        <begin position="903"/>
        <end position="920"/>
    </location>
</feature>
<dbReference type="AlphaFoldDB" id="A0A5N6Y8D9"/>
<evidence type="ECO:0000256" key="3">
    <source>
        <dbReference type="ARBA" id="ARBA00022448"/>
    </source>
</evidence>
<keyword evidence="6 7" id="KW-0472">Membrane</keyword>
<feature type="domain" description="Major facilitator superfamily (MFS) profile" evidence="8">
    <location>
        <begin position="476"/>
        <end position="924"/>
    </location>
</feature>
<dbReference type="Gene3D" id="1.10.40.30">
    <property type="entry name" value="Fumarase/aspartase (C-terminal domain)"/>
    <property type="match status" value="1"/>
</dbReference>
<dbReference type="PROSITE" id="PS50850">
    <property type="entry name" value="MFS"/>
    <property type="match status" value="1"/>
</dbReference>
<evidence type="ECO:0000256" key="6">
    <source>
        <dbReference type="ARBA" id="ARBA00023136"/>
    </source>
</evidence>
<feature type="transmembrane region" description="Helical" evidence="7">
    <location>
        <begin position="803"/>
        <end position="825"/>
    </location>
</feature>
<feature type="transmembrane region" description="Helical" evidence="7">
    <location>
        <begin position="582"/>
        <end position="604"/>
    </location>
</feature>
<dbReference type="SUPFAM" id="SSF48557">
    <property type="entry name" value="L-aspartase-like"/>
    <property type="match status" value="1"/>
</dbReference>